<evidence type="ECO:0000259" key="1">
    <source>
        <dbReference type="Pfam" id="PF16871"/>
    </source>
</evidence>
<dbReference type="EMBL" id="FRBY01000002">
    <property type="protein sequence ID" value="SHL91891.1"/>
    <property type="molecule type" value="Genomic_DNA"/>
</dbReference>
<name>A0A1M7EJH3_9FLAO</name>
<gene>
    <name evidence="2" type="ORF">SAMN05444366_2040</name>
</gene>
<accession>A0A1M7EJH3</accession>
<evidence type="ECO:0000313" key="3">
    <source>
        <dbReference type="Proteomes" id="UP000184121"/>
    </source>
</evidence>
<protein>
    <recommendedName>
        <fullName evidence="1">DUF5077 domain-containing protein</fullName>
    </recommendedName>
</protein>
<sequence>MFVFEASLIWFIREVIFKIKNLYIHQKMKNFYYLILSLLVSCSYAENKKGNTDPQMKISLPLAGNAFSSKHIDGSNTITDNGIENWTDSKEYFTAYFRVSKAGNFQITVEESVEVFGKAELEFSINKESKKVNFTSSKKAVTLGNWKIDHEGYVAIRIKGISKSGDRFPSINRLTISSTDYDGKISYVPNDEGNFYHWGRRGPSVHLNYQVPESTNAEWYYNEVTVPVNEDKIGSYFMANGFGEGYFGIQVNSPTERRILFSVWSPFSTDDPKSIPDSHKIKMLKKGEKVHTGEFGNEGSGGQSYLKYNWKAGTTYKFLLHGIPQNNNSTNYTAYFFAPELKKWLLIASFNRPQTNTYLKRFHSFLENFVPEQGDLSRRVLFNNQWICDEKGNWIEVNSARFTTDNTGAQGYRMDFAGGLEKDSFYLKDGGFFNNYTTPKTTYTRPLNNKKPEINFSNLP</sequence>
<dbReference type="Pfam" id="PF11958">
    <property type="entry name" value="DUF3472"/>
    <property type="match status" value="1"/>
</dbReference>
<dbReference type="Pfam" id="PF16871">
    <property type="entry name" value="DUF5077"/>
    <property type="match status" value="1"/>
</dbReference>
<organism evidence="2 3">
    <name type="scientific">Flavobacterium saccharophilum</name>
    <dbReference type="NCBI Taxonomy" id="29534"/>
    <lineage>
        <taxon>Bacteria</taxon>
        <taxon>Pseudomonadati</taxon>
        <taxon>Bacteroidota</taxon>
        <taxon>Flavobacteriia</taxon>
        <taxon>Flavobacteriales</taxon>
        <taxon>Flavobacteriaceae</taxon>
        <taxon>Flavobacterium</taxon>
    </lineage>
</organism>
<dbReference type="InterPro" id="IPR031712">
    <property type="entry name" value="DUF5077"/>
</dbReference>
<dbReference type="AlphaFoldDB" id="A0A1M7EJH3"/>
<reference evidence="3" key="1">
    <citation type="submission" date="2016-11" db="EMBL/GenBank/DDBJ databases">
        <authorList>
            <person name="Varghese N."/>
            <person name="Submissions S."/>
        </authorList>
    </citation>
    <scope>NUCLEOTIDE SEQUENCE [LARGE SCALE GENOMIC DNA]</scope>
    <source>
        <strain evidence="3">DSM 1811</strain>
    </source>
</reference>
<evidence type="ECO:0000313" key="2">
    <source>
        <dbReference type="EMBL" id="SHL91891.1"/>
    </source>
</evidence>
<dbReference type="STRING" id="29534.SAMN05444366_2040"/>
<keyword evidence="3" id="KW-1185">Reference proteome</keyword>
<proteinExistence type="predicted"/>
<dbReference type="InterPro" id="IPR021862">
    <property type="entry name" value="DUF3472"/>
</dbReference>
<feature type="domain" description="DUF5077" evidence="1">
    <location>
        <begin position="60"/>
        <end position="179"/>
    </location>
</feature>
<dbReference type="Proteomes" id="UP000184121">
    <property type="component" value="Unassembled WGS sequence"/>
</dbReference>